<organism evidence="1 2">
    <name type="scientific">Symmachiella dynata</name>
    <dbReference type="NCBI Taxonomy" id="2527995"/>
    <lineage>
        <taxon>Bacteria</taxon>
        <taxon>Pseudomonadati</taxon>
        <taxon>Planctomycetota</taxon>
        <taxon>Planctomycetia</taxon>
        <taxon>Planctomycetales</taxon>
        <taxon>Planctomycetaceae</taxon>
        <taxon>Symmachiella</taxon>
    </lineage>
</organism>
<protein>
    <submittedName>
        <fullName evidence="1">Uncharacterized protein</fullName>
    </submittedName>
</protein>
<reference evidence="1 2" key="1">
    <citation type="submission" date="2019-02" db="EMBL/GenBank/DDBJ databases">
        <title>Deep-cultivation of Planctomycetes and their phenomic and genomic characterization uncovers novel biology.</title>
        <authorList>
            <person name="Wiegand S."/>
            <person name="Jogler M."/>
            <person name="Boedeker C."/>
            <person name="Pinto D."/>
            <person name="Vollmers J."/>
            <person name="Rivas-Marin E."/>
            <person name="Kohn T."/>
            <person name="Peeters S.H."/>
            <person name="Heuer A."/>
            <person name="Rast P."/>
            <person name="Oberbeckmann S."/>
            <person name="Bunk B."/>
            <person name="Jeske O."/>
            <person name="Meyerdierks A."/>
            <person name="Storesund J.E."/>
            <person name="Kallscheuer N."/>
            <person name="Luecker S."/>
            <person name="Lage O.M."/>
            <person name="Pohl T."/>
            <person name="Merkel B.J."/>
            <person name="Hornburger P."/>
            <person name="Mueller R.-W."/>
            <person name="Bruemmer F."/>
            <person name="Labrenz M."/>
            <person name="Spormann A.M."/>
            <person name="Op den Camp H."/>
            <person name="Overmann J."/>
            <person name="Amann R."/>
            <person name="Jetten M.S.M."/>
            <person name="Mascher T."/>
            <person name="Medema M.H."/>
            <person name="Devos D.P."/>
            <person name="Kaster A.-K."/>
            <person name="Ovreas L."/>
            <person name="Rohde M."/>
            <person name="Galperin M.Y."/>
            <person name="Jogler C."/>
        </authorList>
    </citation>
    <scope>NUCLEOTIDE SEQUENCE [LARGE SCALE GENOMIC DNA]</scope>
    <source>
        <strain evidence="1 2">Mal52</strain>
    </source>
</reference>
<name>A0A517ZSV9_9PLAN</name>
<proteinExistence type="predicted"/>
<dbReference type="EMBL" id="CP036276">
    <property type="protein sequence ID" value="QDU45540.1"/>
    <property type="molecule type" value="Genomic_DNA"/>
</dbReference>
<evidence type="ECO:0000313" key="1">
    <source>
        <dbReference type="EMBL" id="QDU45540.1"/>
    </source>
</evidence>
<gene>
    <name evidence="1" type="ORF">Mal52_40340</name>
</gene>
<evidence type="ECO:0000313" key="2">
    <source>
        <dbReference type="Proteomes" id="UP000319383"/>
    </source>
</evidence>
<keyword evidence="2" id="KW-1185">Reference proteome</keyword>
<accession>A0A517ZSV9</accession>
<sequence length="53" mass="5881">MLAVGQRWGFVVTDSRGVAPGYDVEWPSAEYVHFVIGQFRIGLAATWSVHSND</sequence>
<dbReference type="KEGG" id="sdyn:Mal52_40340"/>
<dbReference type="AlphaFoldDB" id="A0A517ZSV9"/>
<dbReference type="Proteomes" id="UP000319383">
    <property type="component" value="Chromosome"/>
</dbReference>